<name>A0A1Y1HM46_KLENI</name>
<dbReference type="AlphaFoldDB" id="A0A1Y1HM46"/>
<dbReference type="Pfam" id="PF02566">
    <property type="entry name" value="OsmC"/>
    <property type="match status" value="1"/>
</dbReference>
<feature type="compositionally biased region" description="Low complexity" evidence="1">
    <location>
        <begin position="93"/>
        <end position="109"/>
    </location>
</feature>
<proteinExistence type="predicted"/>
<feature type="region of interest" description="Disordered" evidence="1">
    <location>
        <begin position="92"/>
        <end position="116"/>
    </location>
</feature>
<dbReference type="InterPro" id="IPR015946">
    <property type="entry name" value="KH_dom-like_a/b"/>
</dbReference>
<evidence type="ECO:0000313" key="3">
    <source>
        <dbReference type="Proteomes" id="UP000054558"/>
    </source>
</evidence>
<dbReference type="OrthoDB" id="10249433at2759"/>
<protein>
    <submittedName>
        <fullName evidence="2">Uncharacterized protein</fullName>
    </submittedName>
</protein>
<dbReference type="EMBL" id="DF236967">
    <property type="protein sequence ID" value="GAQ78752.1"/>
    <property type="molecule type" value="Genomic_DNA"/>
</dbReference>
<gene>
    <name evidence="2" type="ORF">KFL_000180350</name>
</gene>
<feature type="compositionally biased region" description="Polar residues" evidence="1">
    <location>
        <begin position="1"/>
        <end position="18"/>
    </location>
</feature>
<dbReference type="SUPFAM" id="SSF82784">
    <property type="entry name" value="OsmC-like"/>
    <property type="match status" value="1"/>
</dbReference>
<dbReference type="InterPro" id="IPR003718">
    <property type="entry name" value="OsmC/Ohr_fam"/>
</dbReference>
<evidence type="ECO:0000256" key="1">
    <source>
        <dbReference type="SAM" id="MobiDB-lite"/>
    </source>
</evidence>
<dbReference type="Gene3D" id="3.30.300.20">
    <property type="match status" value="1"/>
</dbReference>
<dbReference type="Proteomes" id="UP000054558">
    <property type="component" value="Unassembled WGS sequence"/>
</dbReference>
<reference evidence="2 3" key="1">
    <citation type="journal article" date="2014" name="Nat. Commun.">
        <title>Klebsormidium flaccidum genome reveals primary factors for plant terrestrial adaptation.</title>
        <authorList>
            <person name="Hori K."/>
            <person name="Maruyama F."/>
            <person name="Fujisawa T."/>
            <person name="Togashi T."/>
            <person name="Yamamoto N."/>
            <person name="Seo M."/>
            <person name="Sato S."/>
            <person name="Yamada T."/>
            <person name="Mori H."/>
            <person name="Tajima N."/>
            <person name="Moriyama T."/>
            <person name="Ikeuchi M."/>
            <person name="Watanabe M."/>
            <person name="Wada H."/>
            <person name="Kobayashi K."/>
            <person name="Saito M."/>
            <person name="Masuda T."/>
            <person name="Sasaki-Sekimoto Y."/>
            <person name="Mashiguchi K."/>
            <person name="Awai K."/>
            <person name="Shimojima M."/>
            <person name="Masuda S."/>
            <person name="Iwai M."/>
            <person name="Nobusawa T."/>
            <person name="Narise T."/>
            <person name="Kondo S."/>
            <person name="Saito H."/>
            <person name="Sato R."/>
            <person name="Murakawa M."/>
            <person name="Ihara Y."/>
            <person name="Oshima-Yamada Y."/>
            <person name="Ohtaka K."/>
            <person name="Satoh M."/>
            <person name="Sonobe K."/>
            <person name="Ishii M."/>
            <person name="Ohtani R."/>
            <person name="Kanamori-Sato M."/>
            <person name="Honoki R."/>
            <person name="Miyazaki D."/>
            <person name="Mochizuki H."/>
            <person name="Umetsu J."/>
            <person name="Higashi K."/>
            <person name="Shibata D."/>
            <person name="Kamiya Y."/>
            <person name="Sato N."/>
            <person name="Nakamura Y."/>
            <person name="Tabata S."/>
            <person name="Ida S."/>
            <person name="Kurokawa K."/>
            <person name="Ohta H."/>
        </authorList>
    </citation>
    <scope>NUCLEOTIDE SEQUENCE [LARGE SCALE GENOMIC DNA]</scope>
    <source>
        <strain evidence="2 3">NIES-2285</strain>
    </source>
</reference>
<keyword evidence="3" id="KW-1185">Reference proteome</keyword>
<evidence type="ECO:0000313" key="2">
    <source>
        <dbReference type="EMBL" id="GAQ78752.1"/>
    </source>
</evidence>
<sequence length="273" mass="30098">MMSSSQSLHRASSESFRPQTLRHGSKEQECLSGQNRRFPAFQKRPLPPPSLSRSICNTLICSRDNSLTSRGSTFRPNNDIFLSQGKIEDLRRSPVSPVNPVGPPGVRCRASSTPKTVPEQHLAQVVAEETTDNVRYRHLIRSKSHIIQGDLGLEYGGTDFGPSPKEMVLSGLAMETSLTMRMYADRKNWPLRRIRVVVKEHGRGKGQLPDGLDVVVHFDGELSREQKAALLEVAGKSPVKNMLLGKMTKGISTRIAIKQKARPGPVPELTGGS</sequence>
<feature type="region of interest" description="Disordered" evidence="1">
    <location>
        <begin position="1"/>
        <end position="49"/>
    </location>
</feature>
<dbReference type="PANTHER" id="PTHR39624">
    <property type="entry name" value="PROTEIN INVOLVED IN RIMO-MEDIATED BETA-METHYLTHIOLATION OF RIBOSOMAL PROTEIN S12 YCAO"/>
    <property type="match status" value="1"/>
</dbReference>
<dbReference type="PANTHER" id="PTHR39624:SF2">
    <property type="entry name" value="OSMC-LIKE PROTEIN"/>
    <property type="match status" value="1"/>
</dbReference>
<dbReference type="InterPro" id="IPR036102">
    <property type="entry name" value="OsmC/Ohrsf"/>
</dbReference>
<organism evidence="2 3">
    <name type="scientific">Klebsormidium nitens</name>
    <name type="common">Green alga</name>
    <name type="synonym">Ulothrix nitens</name>
    <dbReference type="NCBI Taxonomy" id="105231"/>
    <lineage>
        <taxon>Eukaryota</taxon>
        <taxon>Viridiplantae</taxon>
        <taxon>Streptophyta</taxon>
        <taxon>Klebsormidiophyceae</taxon>
        <taxon>Klebsormidiales</taxon>
        <taxon>Klebsormidiaceae</taxon>
        <taxon>Klebsormidium</taxon>
    </lineage>
</organism>
<accession>A0A1Y1HM46</accession>
<dbReference type="STRING" id="105231.A0A1Y1HM46"/>